<dbReference type="AlphaFoldDB" id="A0AAW2IGE1"/>
<gene>
    <name evidence="2" type="ORF">PYX00_002250</name>
</gene>
<comment type="caution">
    <text evidence="2">The sequence shown here is derived from an EMBL/GenBank/DDBJ whole genome shotgun (WGS) entry which is preliminary data.</text>
</comment>
<evidence type="ECO:0000313" key="2">
    <source>
        <dbReference type="EMBL" id="KAL0281190.1"/>
    </source>
</evidence>
<dbReference type="EMBL" id="JARGDH010000001">
    <property type="protein sequence ID" value="KAL0281190.1"/>
    <property type="molecule type" value="Genomic_DNA"/>
</dbReference>
<evidence type="ECO:0000256" key="1">
    <source>
        <dbReference type="SAM" id="SignalP"/>
    </source>
</evidence>
<protein>
    <submittedName>
        <fullName evidence="2">Uncharacterized protein</fullName>
    </submittedName>
</protein>
<feature type="signal peptide" evidence="1">
    <location>
        <begin position="1"/>
        <end position="18"/>
    </location>
</feature>
<proteinExistence type="predicted"/>
<reference evidence="2" key="1">
    <citation type="journal article" date="2024" name="Gigascience">
        <title>Chromosome-level genome of the poultry shaft louse Menopon gallinae provides insight into the host-switching and adaptive evolution of parasitic lice.</title>
        <authorList>
            <person name="Xu Y."/>
            <person name="Ma L."/>
            <person name="Liu S."/>
            <person name="Liang Y."/>
            <person name="Liu Q."/>
            <person name="He Z."/>
            <person name="Tian L."/>
            <person name="Duan Y."/>
            <person name="Cai W."/>
            <person name="Li H."/>
            <person name="Song F."/>
        </authorList>
    </citation>
    <scope>NUCLEOTIDE SEQUENCE</scope>
    <source>
        <strain evidence="2">Cailab_2023a</strain>
    </source>
</reference>
<accession>A0AAW2IGE1</accession>
<organism evidence="2">
    <name type="scientific">Menopon gallinae</name>
    <name type="common">poultry shaft louse</name>
    <dbReference type="NCBI Taxonomy" id="328185"/>
    <lineage>
        <taxon>Eukaryota</taxon>
        <taxon>Metazoa</taxon>
        <taxon>Ecdysozoa</taxon>
        <taxon>Arthropoda</taxon>
        <taxon>Hexapoda</taxon>
        <taxon>Insecta</taxon>
        <taxon>Pterygota</taxon>
        <taxon>Neoptera</taxon>
        <taxon>Paraneoptera</taxon>
        <taxon>Psocodea</taxon>
        <taxon>Troctomorpha</taxon>
        <taxon>Phthiraptera</taxon>
        <taxon>Amblycera</taxon>
        <taxon>Menoponidae</taxon>
        <taxon>Menopon</taxon>
    </lineage>
</organism>
<sequence>MIATVILSVVLFAASTRTIEISEYLNKQKELADKHQELRNFFNAVYNGLKKHEEMNSGRQEATRAAVREMRTTFDEKIDSIKNKYLEPFDFHKDRDIYNCITNLRGDTYKETEYLAHDECSEKVLIKNMDDLEYLKNSSITIGLMAEGINGKSYGSLLKCKDKLCIDNISIGTDTRLYQLKNTFQFYLSLSSELAKVSGQALQDCLKILRNKWELSVRLFENKIKTC</sequence>
<feature type="chain" id="PRO_5043632332" evidence="1">
    <location>
        <begin position="19"/>
        <end position="227"/>
    </location>
</feature>
<keyword evidence="1" id="KW-0732">Signal</keyword>
<name>A0AAW2IGE1_9NEOP</name>